<comment type="subcellular location">
    <subcellularLocation>
        <location evidence="1">Membrane</location>
        <topology evidence="1">Multi-pass membrane protein</topology>
    </subcellularLocation>
</comment>
<dbReference type="GO" id="GO:0071771">
    <property type="term" value="F:aldehyde oxygenase (deformylating) activity"/>
    <property type="evidence" value="ECO:0007669"/>
    <property type="project" value="UniProtKB-EC"/>
</dbReference>
<feature type="non-terminal residue" evidence="3">
    <location>
        <position position="1"/>
    </location>
</feature>
<dbReference type="Proteomes" id="UP001341840">
    <property type="component" value="Unassembled WGS sequence"/>
</dbReference>
<dbReference type="Pfam" id="PF12076">
    <property type="entry name" value="CER1-like_C"/>
    <property type="match status" value="1"/>
</dbReference>
<dbReference type="InterPro" id="IPR021940">
    <property type="entry name" value="CER1-like_C"/>
</dbReference>
<evidence type="ECO:0000259" key="2">
    <source>
        <dbReference type="Pfam" id="PF12076"/>
    </source>
</evidence>
<comment type="caution">
    <text evidence="3">The sequence shown here is derived from an EMBL/GenBank/DDBJ whole genome shotgun (WGS) entry which is preliminary data.</text>
</comment>
<protein>
    <submittedName>
        <fullName evidence="3">Very-long-chain aldehyde decarbonylase GL1-7</fullName>
        <ecNumber evidence="3">4.1.99.5</ecNumber>
    </submittedName>
</protein>
<evidence type="ECO:0000256" key="1">
    <source>
        <dbReference type="ARBA" id="ARBA00004141"/>
    </source>
</evidence>
<dbReference type="EC" id="4.1.99.5" evidence="3"/>
<keyword evidence="3" id="KW-0456">Lyase</keyword>
<name>A0ABU6XUZ6_9FABA</name>
<evidence type="ECO:0000313" key="4">
    <source>
        <dbReference type="Proteomes" id="UP001341840"/>
    </source>
</evidence>
<reference evidence="3 4" key="1">
    <citation type="journal article" date="2023" name="Plants (Basel)">
        <title>Bridging the Gap: Combining Genomics and Transcriptomics Approaches to Understand Stylosanthes scabra, an Orphan Legume from the Brazilian Caatinga.</title>
        <authorList>
            <person name="Ferreira-Neto J.R.C."/>
            <person name="da Silva M.D."/>
            <person name="Binneck E."/>
            <person name="de Melo N.F."/>
            <person name="da Silva R.H."/>
            <person name="de Melo A.L.T.M."/>
            <person name="Pandolfi V."/>
            <person name="Bustamante F.O."/>
            <person name="Brasileiro-Vidal A.C."/>
            <person name="Benko-Iseppon A.M."/>
        </authorList>
    </citation>
    <scope>NUCLEOTIDE SEQUENCE [LARGE SCALE GENOMIC DNA]</scope>
    <source>
        <tissue evidence="3">Leaves</tissue>
    </source>
</reference>
<sequence length="117" mass="13581">IWLVGDQLNEAEQNMAPKGTLFIPYFQFPLKKLRKDCFYHITPSMKIPSSLLNVDSCENWLPRGVLNAWRIAGILHALEGWEVDEYGDIIFSIQKVWKASLQHGFRPLKINTPWLNL</sequence>
<gene>
    <name evidence="3" type="primary">GL17</name>
    <name evidence="3" type="ORF">PIB30_084696</name>
</gene>
<keyword evidence="4" id="KW-1185">Reference proteome</keyword>
<feature type="domain" description="Very-long-chain aldehyde decarbonylase CER1-like C-terminal" evidence="2">
    <location>
        <begin position="1"/>
        <end position="107"/>
    </location>
</feature>
<evidence type="ECO:0000313" key="3">
    <source>
        <dbReference type="EMBL" id="MED6200403.1"/>
    </source>
</evidence>
<organism evidence="3 4">
    <name type="scientific">Stylosanthes scabra</name>
    <dbReference type="NCBI Taxonomy" id="79078"/>
    <lineage>
        <taxon>Eukaryota</taxon>
        <taxon>Viridiplantae</taxon>
        <taxon>Streptophyta</taxon>
        <taxon>Embryophyta</taxon>
        <taxon>Tracheophyta</taxon>
        <taxon>Spermatophyta</taxon>
        <taxon>Magnoliopsida</taxon>
        <taxon>eudicotyledons</taxon>
        <taxon>Gunneridae</taxon>
        <taxon>Pentapetalae</taxon>
        <taxon>rosids</taxon>
        <taxon>fabids</taxon>
        <taxon>Fabales</taxon>
        <taxon>Fabaceae</taxon>
        <taxon>Papilionoideae</taxon>
        <taxon>50 kb inversion clade</taxon>
        <taxon>dalbergioids sensu lato</taxon>
        <taxon>Dalbergieae</taxon>
        <taxon>Pterocarpus clade</taxon>
        <taxon>Stylosanthes</taxon>
    </lineage>
</organism>
<dbReference type="EMBL" id="JASCZI010212831">
    <property type="protein sequence ID" value="MED6200403.1"/>
    <property type="molecule type" value="Genomic_DNA"/>
</dbReference>
<proteinExistence type="predicted"/>
<accession>A0ABU6XUZ6</accession>